<comment type="caution">
    <text evidence="6">The sequence shown here is derived from an EMBL/GenBank/DDBJ whole genome shotgun (WGS) entry which is preliminary data.</text>
</comment>
<evidence type="ECO:0000259" key="4">
    <source>
        <dbReference type="Pfam" id="PF20148"/>
    </source>
</evidence>
<protein>
    <submittedName>
        <fullName evidence="6">Uncharacterized protein</fullName>
    </submittedName>
</protein>
<evidence type="ECO:0000259" key="5">
    <source>
        <dbReference type="Pfam" id="PF25023"/>
    </source>
</evidence>
<dbReference type="InterPro" id="IPR056823">
    <property type="entry name" value="TEN-like_YD-shell"/>
</dbReference>
<dbReference type="Gene3D" id="2.180.10.10">
    <property type="entry name" value="RHS repeat-associated core"/>
    <property type="match status" value="3"/>
</dbReference>
<feature type="region of interest" description="Disordered" evidence="2">
    <location>
        <begin position="1008"/>
        <end position="1045"/>
    </location>
</feature>
<dbReference type="Pfam" id="PF20148">
    <property type="entry name" value="DUF6531"/>
    <property type="match status" value="1"/>
</dbReference>
<evidence type="ECO:0000256" key="3">
    <source>
        <dbReference type="SAM" id="SignalP"/>
    </source>
</evidence>
<name>A0A1W9KNH7_9BURK</name>
<feature type="domain" description="Teneurin-like YD-shell" evidence="5">
    <location>
        <begin position="1111"/>
        <end position="1376"/>
    </location>
</feature>
<accession>A0A1W9KNH7</accession>
<feature type="region of interest" description="Disordered" evidence="2">
    <location>
        <begin position="1141"/>
        <end position="1172"/>
    </location>
</feature>
<feature type="compositionally biased region" description="Basic and acidic residues" evidence="2">
    <location>
        <begin position="1156"/>
        <end position="1165"/>
    </location>
</feature>
<feature type="domain" description="DUF6531" evidence="4">
    <location>
        <begin position="135"/>
        <end position="210"/>
    </location>
</feature>
<evidence type="ECO:0000313" key="7">
    <source>
        <dbReference type="Proteomes" id="UP000192505"/>
    </source>
</evidence>
<dbReference type="InterPro" id="IPR031325">
    <property type="entry name" value="RHS_repeat"/>
</dbReference>
<feature type="region of interest" description="Disordered" evidence="2">
    <location>
        <begin position="120"/>
        <end position="139"/>
    </location>
</feature>
<dbReference type="EMBL" id="MTEI01000042">
    <property type="protein sequence ID" value="OQW85720.1"/>
    <property type="molecule type" value="Genomic_DNA"/>
</dbReference>
<dbReference type="InterPro" id="IPR006530">
    <property type="entry name" value="YD"/>
</dbReference>
<evidence type="ECO:0000256" key="2">
    <source>
        <dbReference type="SAM" id="MobiDB-lite"/>
    </source>
</evidence>
<dbReference type="Pfam" id="PF25023">
    <property type="entry name" value="TEN_YD-shell"/>
    <property type="match status" value="1"/>
</dbReference>
<dbReference type="NCBIfam" id="TIGR01643">
    <property type="entry name" value="YD_repeat_2x"/>
    <property type="match status" value="5"/>
</dbReference>
<dbReference type="InterPro" id="IPR050708">
    <property type="entry name" value="T6SS_VgrG/RHS"/>
</dbReference>
<dbReference type="InterPro" id="IPR045351">
    <property type="entry name" value="DUF6531"/>
</dbReference>
<reference evidence="6 7" key="1">
    <citation type="submission" date="2017-01" db="EMBL/GenBank/DDBJ databases">
        <title>Novel large sulfur bacteria in the metagenomes of groundwater-fed chemosynthetic microbial mats in the Lake Huron basin.</title>
        <authorList>
            <person name="Sharrar A.M."/>
            <person name="Flood B.E."/>
            <person name="Bailey J.V."/>
            <person name="Jones D.S."/>
            <person name="Biddanda B."/>
            <person name="Ruberg S.A."/>
            <person name="Marcus D.N."/>
            <person name="Dick G.J."/>
        </authorList>
    </citation>
    <scope>NUCLEOTIDE SEQUENCE [LARGE SCALE GENOMIC DNA]</scope>
    <source>
        <strain evidence="6">A7</strain>
    </source>
</reference>
<gene>
    <name evidence="6" type="ORF">BWK72_20860</name>
</gene>
<keyword evidence="3" id="KW-0732">Signal</keyword>
<dbReference type="NCBIfam" id="TIGR03696">
    <property type="entry name" value="Rhs_assc_core"/>
    <property type="match status" value="1"/>
</dbReference>
<dbReference type="PRINTS" id="PR00394">
    <property type="entry name" value="RHSPROTEIN"/>
</dbReference>
<keyword evidence="1" id="KW-0677">Repeat</keyword>
<organism evidence="6 7">
    <name type="scientific">Rhodoferax ferrireducens</name>
    <dbReference type="NCBI Taxonomy" id="192843"/>
    <lineage>
        <taxon>Bacteria</taxon>
        <taxon>Pseudomonadati</taxon>
        <taxon>Pseudomonadota</taxon>
        <taxon>Betaproteobacteria</taxon>
        <taxon>Burkholderiales</taxon>
        <taxon>Comamonadaceae</taxon>
        <taxon>Rhodoferax</taxon>
    </lineage>
</organism>
<feature type="compositionally biased region" description="Polar residues" evidence="2">
    <location>
        <begin position="1141"/>
        <end position="1155"/>
    </location>
</feature>
<dbReference type="PANTHER" id="PTHR32305">
    <property type="match status" value="1"/>
</dbReference>
<dbReference type="InterPro" id="IPR013783">
    <property type="entry name" value="Ig-like_fold"/>
</dbReference>
<proteinExistence type="predicted"/>
<sequence length="1525" mass="161462">MAFAVGAALTFIAFQANAQCSIQFTSPARGATVTTSPISVSGTATGFAQTYAAGTASATVNGATFFSYSGIFTTNINFGGGSSALAPLQPGANLLTVSGSVSGCSDSDSMVINYVPPPPVAQKSAGRPRDENCSNPVDGATGNKYQVEVDYLAGAGVPLEFRRHYNANFVSSRALGRGWRHSYDRELAATGTAVGASVSIVRPDGMAYRFTRTAAGWVSDADINDRLTDALVGGQTQWQLVLGDDNSTEVFDATGRLVSIVAGSARRLDLSYDSNGRLQFVTDTLSGRRLTLAYTTDSAQISSLTDPAGQVFTYQYVGSANDQRLSAVVYPGADAPSRQYLYNESAHTGGANLPDALTGIVNENGDRYATFGYDASGRGSFTEHAGGVDRYTLAYNTDGSTTVTDPLGAARTYTYALVQGVRRQVGQDQPAGAGCTASTIATTFDANGNIATQTDFNGHTTIHSWDMTRNLETQRIQASGTPEARHLNVEWHPYWRLPARVAEPMKRITYQYNGDLVGGNPLSCAPAGATVPSGATTRPAPLLCREVNEATLDATGEAGLSATATGVPRTWAYTYNTAGQLLTVDGPRTDVSDMATIFYHSVGNTDHAVGDPQAMVNALGHTTNLDRFDGNGRPLALRDANGVTMTSAWHERGWLLASSIAGLNTAYERDAVGQLLSITRPDGSKTSYAYDAAQRHISTSDLGGRNTSITRDDLGNVTQATWVNPGGDVARRARSSFDVLGRQQSSTDTRSGVDYVTQYGYDANGNPRITTDPKSQSMSVQFDALDRAREITDAISGLTRLSYDARDQLTELRTPNNAATAFTIDGLGNLNREVSANRGTLNATFDAAGNLRTLTDARGIPQTRSHDALNRLSAVSYPTAGENLTYTWDAGAGCTFGIGRLCAVTDSAGSTSYAYDARGNRTSQTRTEAGVSYTTNFGYDSADRVASVIAPTSQILTLGRDPDGHLEQITTEAEGNPQLNLVTNVQTDAAGNTTAMLQGNGVTQSRSFTEDARVQAQTQQIPPGADDPPGTGEPGGSVGDSDAPTLPEWGAILMGIALLGAIQRRQRQQKTPTSPVRPGTTLHTVLAWLMPAVLCLSLLAGTAPTHASEALTYDANANVLSRTLPGGTTSYGYDPLDRLNSETGPAKTQTITLDGNDNRLSDGEGNKTYSTSSDRITTLNGQSVTLDAAGNTLQARGLTFTWNQAGQLKTVSQGATLLASYVYDHRGLRSRKVTTAATPQGVGTVVYHHDDAGHLLAETTATGAPLITYVWREDTAQALIVHGTDSGGTPTKRVLYLEVDHLGSPVAARNQSGRLVWKWESDAFGSTPASEDPDGDGTKITVNLRFPGQYFDAESGLHYNAARYYDPKLGRYISADPIGVQGGSNAFAYVGGNPLNLTDPTGLETMLCARELGGSSGAPLPPSGSPMRHDYLVVDGKVSSFQPGSGMLWSQGRIDSNESSGNAKCKSVSKDPKFDRAVEKAISEIGVPKYNIWAYPSTVTYALGARNCQTWAADVLRRASKIQKP</sequence>
<feature type="chain" id="PRO_5012032198" evidence="3">
    <location>
        <begin position="19"/>
        <end position="1525"/>
    </location>
</feature>
<dbReference type="InterPro" id="IPR022385">
    <property type="entry name" value="Rhs_assc_core"/>
</dbReference>
<dbReference type="PANTHER" id="PTHR32305:SF15">
    <property type="entry name" value="PROTEIN RHSA-RELATED"/>
    <property type="match status" value="1"/>
</dbReference>
<evidence type="ECO:0000313" key="6">
    <source>
        <dbReference type="EMBL" id="OQW85720.1"/>
    </source>
</evidence>
<feature type="signal peptide" evidence="3">
    <location>
        <begin position="1"/>
        <end position="18"/>
    </location>
</feature>
<evidence type="ECO:0000256" key="1">
    <source>
        <dbReference type="ARBA" id="ARBA00022737"/>
    </source>
</evidence>
<dbReference type="Proteomes" id="UP000192505">
    <property type="component" value="Unassembled WGS sequence"/>
</dbReference>
<dbReference type="Pfam" id="PF05593">
    <property type="entry name" value="RHS_repeat"/>
    <property type="match status" value="4"/>
</dbReference>
<dbReference type="Gene3D" id="2.60.40.10">
    <property type="entry name" value="Immunoglobulins"/>
    <property type="match status" value="1"/>
</dbReference>